<dbReference type="InterPro" id="IPR002347">
    <property type="entry name" value="SDR_fam"/>
</dbReference>
<evidence type="ECO:0000256" key="1">
    <source>
        <dbReference type="ARBA" id="ARBA00006484"/>
    </source>
</evidence>
<dbReference type="NCBIfam" id="NF005495">
    <property type="entry name" value="PRK07109.1"/>
    <property type="match status" value="1"/>
</dbReference>
<dbReference type="Gene3D" id="3.40.50.720">
    <property type="entry name" value="NAD(P)-binding Rossmann-like Domain"/>
    <property type="match status" value="1"/>
</dbReference>
<dbReference type="Proteomes" id="UP001634747">
    <property type="component" value="Unassembled WGS sequence"/>
</dbReference>
<dbReference type="InterPro" id="IPR020904">
    <property type="entry name" value="Sc_DH/Rdtase_CS"/>
</dbReference>
<evidence type="ECO:0000256" key="2">
    <source>
        <dbReference type="ARBA" id="ARBA00023002"/>
    </source>
</evidence>
<dbReference type="InterPro" id="IPR036291">
    <property type="entry name" value="NAD(P)-bd_dom_sf"/>
</dbReference>
<dbReference type="SMART" id="SM00822">
    <property type="entry name" value="PKS_KR"/>
    <property type="match status" value="1"/>
</dbReference>
<comment type="similarity">
    <text evidence="1 3">Belongs to the short-chain dehydrogenases/reductases (SDR) family.</text>
</comment>
<reference evidence="5 6" key="1">
    <citation type="submission" date="2024-12" db="EMBL/GenBank/DDBJ databases">
        <authorList>
            <person name="Lee Y."/>
        </authorList>
    </citation>
    <scope>NUCLEOTIDE SEQUENCE [LARGE SCALE GENOMIC DNA]</scope>
    <source>
        <strain evidence="5 6">03SUJ4</strain>
    </source>
</reference>
<dbReference type="PANTHER" id="PTHR44196">
    <property type="entry name" value="DEHYDROGENASE/REDUCTASE SDR FAMILY MEMBER 7B"/>
    <property type="match status" value="1"/>
</dbReference>
<dbReference type="EMBL" id="JBJYXY010000001">
    <property type="protein sequence ID" value="MFN2976463.1"/>
    <property type="molecule type" value="Genomic_DNA"/>
</dbReference>
<dbReference type="PROSITE" id="PS00061">
    <property type="entry name" value="ADH_SHORT"/>
    <property type="match status" value="1"/>
</dbReference>
<dbReference type="PANTHER" id="PTHR44196:SF1">
    <property type="entry name" value="DEHYDROGENASE_REDUCTASE SDR FAMILY MEMBER 7B"/>
    <property type="match status" value="1"/>
</dbReference>
<keyword evidence="6" id="KW-1185">Reference proteome</keyword>
<organism evidence="5 6">
    <name type="scientific">Terriglobus aquaticus</name>
    <dbReference type="NCBI Taxonomy" id="940139"/>
    <lineage>
        <taxon>Bacteria</taxon>
        <taxon>Pseudomonadati</taxon>
        <taxon>Acidobacteriota</taxon>
        <taxon>Terriglobia</taxon>
        <taxon>Terriglobales</taxon>
        <taxon>Acidobacteriaceae</taxon>
        <taxon>Terriglobus</taxon>
    </lineage>
</organism>
<name>A0ABW9KMQ4_9BACT</name>
<keyword evidence="2" id="KW-0560">Oxidoreductase</keyword>
<comment type="caution">
    <text evidence="5">The sequence shown here is derived from an EMBL/GenBank/DDBJ whole genome shotgun (WGS) entry which is preliminary data.</text>
</comment>
<evidence type="ECO:0000313" key="5">
    <source>
        <dbReference type="EMBL" id="MFN2976463.1"/>
    </source>
</evidence>
<feature type="domain" description="Ketoreductase" evidence="4">
    <location>
        <begin position="5"/>
        <end position="188"/>
    </location>
</feature>
<evidence type="ECO:0000313" key="6">
    <source>
        <dbReference type="Proteomes" id="UP001634747"/>
    </source>
</evidence>
<protein>
    <submittedName>
        <fullName evidence="5">SDR family oxidoreductase</fullName>
    </submittedName>
</protein>
<dbReference type="PRINTS" id="PR00080">
    <property type="entry name" value="SDRFAMILY"/>
</dbReference>
<proteinExistence type="inferred from homology"/>
<gene>
    <name evidence="5" type="ORF">ACK2TP_11875</name>
</gene>
<sequence length="335" mass="35940">MASNLVVVVTGASAGLGRSIAHAYAKQGASIGLIARNPEALQAAAQECEVLGGRALVLPLDVSDADAVEAAATRVEKELGPISVWVNNAMASVFSPVKEMHADEYKRVTEVTYLGYVYGTMSALRRMLPRDRGTIVQVGSALSYRSIPLQSAYCAAKHAINGFTDSLRCELHHDSSNVRLTAVHMPAMNTPQFGWVRSRLPNVGQPVPPIFDPELCAQVVLKAGLAAHPQREYWVGMPTAAAIVGTRFSPGLLDRYLGKTGYKSQQVPDKPRPADSPDNLFQYVPGTHRARGTFTDRSTDSSAEIGFLLHRNNVLTAGLALLAIGGTILAKRGIR</sequence>
<dbReference type="Pfam" id="PF00106">
    <property type="entry name" value="adh_short"/>
    <property type="match status" value="1"/>
</dbReference>
<dbReference type="PRINTS" id="PR00081">
    <property type="entry name" value="GDHRDH"/>
</dbReference>
<evidence type="ECO:0000259" key="4">
    <source>
        <dbReference type="SMART" id="SM00822"/>
    </source>
</evidence>
<dbReference type="SUPFAM" id="SSF51735">
    <property type="entry name" value="NAD(P)-binding Rossmann-fold domains"/>
    <property type="match status" value="1"/>
</dbReference>
<dbReference type="InterPro" id="IPR057326">
    <property type="entry name" value="KR_dom"/>
</dbReference>
<dbReference type="RefSeq" id="WP_263412060.1">
    <property type="nucleotide sequence ID" value="NZ_BAABBH010000001.1"/>
</dbReference>
<accession>A0ABW9KMQ4</accession>
<evidence type="ECO:0000256" key="3">
    <source>
        <dbReference type="RuleBase" id="RU000363"/>
    </source>
</evidence>